<accession>A0A0D8ZSL0</accession>
<proteinExistence type="predicted"/>
<dbReference type="Proteomes" id="UP000032452">
    <property type="component" value="Unassembled WGS sequence"/>
</dbReference>
<evidence type="ECO:0000313" key="2">
    <source>
        <dbReference type="Proteomes" id="UP000032452"/>
    </source>
</evidence>
<dbReference type="OrthoDB" id="9916954at2"/>
<dbReference type="RefSeq" id="WP_045055244.1">
    <property type="nucleotide sequence ID" value="NZ_CAWMDP010000056.1"/>
</dbReference>
<dbReference type="AlphaFoldDB" id="A0A0D8ZSL0"/>
<comment type="caution">
    <text evidence="1">The sequence shown here is derived from an EMBL/GenBank/DDBJ whole genome shotgun (WGS) entry which is preliminary data.</text>
</comment>
<evidence type="ECO:0000313" key="1">
    <source>
        <dbReference type="EMBL" id="KJH71347.1"/>
    </source>
</evidence>
<protein>
    <submittedName>
        <fullName evidence="1">Uncharacterized protein</fullName>
    </submittedName>
</protein>
<organism evidence="1 2">
    <name type="scientific">Aliterella atlantica CENA595</name>
    <dbReference type="NCBI Taxonomy" id="1618023"/>
    <lineage>
        <taxon>Bacteria</taxon>
        <taxon>Bacillati</taxon>
        <taxon>Cyanobacteriota</taxon>
        <taxon>Cyanophyceae</taxon>
        <taxon>Chroococcidiopsidales</taxon>
        <taxon>Aliterellaceae</taxon>
        <taxon>Aliterella</taxon>
    </lineage>
</organism>
<keyword evidence="2" id="KW-1185">Reference proteome</keyword>
<gene>
    <name evidence="1" type="ORF">UH38_13800</name>
</gene>
<name>A0A0D8ZSL0_9CYAN</name>
<dbReference type="EMBL" id="JYON01000013">
    <property type="protein sequence ID" value="KJH71347.1"/>
    <property type="molecule type" value="Genomic_DNA"/>
</dbReference>
<reference evidence="1 2" key="1">
    <citation type="submission" date="2015-02" db="EMBL/GenBank/DDBJ databases">
        <title>Draft genome of a novel marine cyanobacterium (Chroococcales) isolated from South Atlantic Ocean.</title>
        <authorList>
            <person name="Rigonato J."/>
            <person name="Alvarenga D.O."/>
            <person name="Branco L.H."/>
            <person name="Varani A.M."/>
            <person name="Brandini F.P."/>
            <person name="Fiore M.F."/>
        </authorList>
    </citation>
    <scope>NUCLEOTIDE SEQUENCE [LARGE SCALE GENOMIC DNA]</scope>
    <source>
        <strain evidence="1 2">CENA595</strain>
    </source>
</reference>
<sequence>MCFICHYDWDLSSLRSIAAKTLAASGGGRNQIVKVDSIVIEANRTVPLWERLLTRQIDNPRLEIQPGVNTNLM</sequence>